<keyword evidence="3" id="KW-0472">Membrane</keyword>
<accession>A0A318JBJ1</accession>
<keyword evidence="1" id="KW-0328">Glycosyltransferase</keyword>
<comment type="caution">
    <text evidence="7">The sequence shown here is derived from an EMBL/GenBank/DDBJ whole genome shotgun (WGS) entry which is preliminary data.</text>
</comment>
<evidence type="ECO:0000256" key="2">
    <source>
        <dbReference type="ARBA" id="ARBA00022679"/>
    </source>
</evidence>
<gene>
    <name evidence="7" type="ORF">DFR42_103312</name>
</gene>
<dbReference type="PANTHER" id="PTHR37469:SF2">
    <property type="entry name" value="CELLOBIONIC ACID PHOSPHORYLASE"/>
    <property type="match status" value="1"/>
</dbReference>
<dbReference type="InterPro" id="IPR011013">
    <property type="entry name" value="Gal_mutarotase_sf_dom"/>
</dbReference>
<feature type="transmembrane region" description="Helical" evidence="3">
    <location>
        <begin position="869"/>
        <end position="889"/>
    </location>
</feature>
<evidence type="ECO:0000259" key="4">
    <source>
        <dbReference type="Pfam" id="PF06165"/>
    </source>
</evidence>
<dbReference type="CDD" id="cd11753">
    <property type="entry name" value="GH94N_ChvB_NdvB_2_like"/>
    <property type="match status" value="1"/>
</dbReference>
<evidence type="ECO:0000259" key="6">
    <source>
        <dbReference type="Pfam" id="PF17167"/>
    </source>
</evidence>
<protein>
    <submittedName>
        <fullName evidence="7">Cellobiose phosphorylase</fullName>
    </submittedName>
</protein>
<evidence type="ECO:0000256" key="1">
    <source>
        <dbReference type="ARBA" id="ARBA00022676"/>
    </source>
</evidence>
<feature type="domain" description="Glycosyl hydrolase 94 catalytic" evidence="6">
    <location>
        <begin position="2421"/>
        <end position="2845"/>
    </location>
</feature>
<name>A0A318JBJ1_9BURK</name>
<evidence type="ECO:0000313" key="8">
    <source>
        <dbReference type="Proteomes" id="UP000247792"/>
    </source>
</evidence>
<dbReference type="Gene3D" id="2.70.98.40">
    <property type="entry name" value="Glycoside hydrolase, family 65, N-terminal domain"/>
    <property type="match status" value="2"/>
</dbReference>
<dbReference type="CDD" id="cd11756">
    <property type="entry name" value="GH94N_ChvB_NdvB_1_like"/>
    <property type="match status" value="1"/>
</dbReference>
<sequence>MCDLKSAKDILSSSIHQIKNVWKNGQLRLQTFVSQTGAELPLRADLYSALQMEQHGRILANSHKLSNIFGQDQLLSRLADNQEVIMNACTLLTEAIKEGRPVTPAAAWLLDNYYLIEEQIRTAKRHLPNNYSKELPRLLRGNSAGRPRVYDIALETISHGDGRVDPENLSRFISAYQLVSVLKLGELWAIPIMLRLALIENLRRVATNLTTTHNNRNLAAKWAEEMAETAEKDPSNLILLVADMSRSKPPLDSSFVAEMMRRLQGQGPALALPLNWLSQRLAETGDTIEHLVHLDSQHQAADQISISNSIGSLRLLTSMDWREFVENMSVVDRCLREDPAAIYTHMDFATRDLYRHAVEKIAKGSGFSEADVAHNALRFAREAANKHGQSSRNAHIGYFLIGKGRVELERSTAMQHALPESIKHSIRNSALSIYLGSIIIISLATTGLLLNQVSFTTVNPYLLAGFIVASLIASSQFALSMVNWLATFVALPRPLPRMDFSRGIPLESSTLVVVPTMLFNVQNIDALCEAMEVRFLANNDANLRFCLLTDFADANTETLETDEKLLDHISNVTEELNKKYPRPDGDHFLVMHRPRVWNAQEKTWMAYERKRGKLAALNNYLCGTGADAFVRIIGNTAGLENMKYVITLDTDTELPRDAARKFVATMAHPLNRAYYDEKLHRVTDGYGILQPRVAVSLPASDASYYELLCGGEAGIDPYTRSVSDVYQDVFDEGSFIGKGIYDIDVFEHALKNRMPENRILSHDLLEGCYARAGLLSDVQLYEEYPSSYLADIRRRHRWIRGDWQIASWLLPRVPGPKDEATGKPAKLANSLSLLSRWKLLDNLRRSMVPLALVTFLVIAWSSLPQAWLWSAAAIGFLLIPAASAFLLSLTQKADDVFFRQHLLSLLRSSTQHFIHASLSLVFLPYEAWINLDAILRTQWRVLISHRRLLEWNPSTISNHQFKNTVWNNFRSMWIAPVFSAAVFFFLDFINPFALQAAAPILLLWFISPFIAYQMSREKQQRVSQLSEKQTEFLQSSARKTWLFFETYVGAEDNWLPPDNVQFQPVSVIAHRTSPTNIGLSLLANLVAYDFGYLPVGQLLQRTQDTFASLSKMERHQDHFYNWYDTKTLQPLQPLYISTVDSGNLAGHLLTLRPGLAGLIDTPICQPRLFCGLHDTYLILRSTVSEHLAGRLTEFKTDLDVLCLSTPTSLMVIYDCLKRLTHHADSYLSSQTMNADSLTHIWASALSRQTRAQLDELVYLAPWLSLPEPGNWLQAYPLLDTIPTLKGLAQLGYAHEPPKDDILSLDQPQKNGGHPSTLAAMLMTASRRATDRILQIGQLVQQTSEFARMEYDFLYDANTHLLTIGYNVNERRRDAACYDLLASEARLATFVAIAQGQIPQESWFALGRQLTIAGGEPILLSWSGSMFEYLMPLLVMPNFQNTLLEQTYRSVVQRQIEYGEQRNVPWGISESGYNTFDAHLNYQYRAFGVPGLGFKRGLGDDLVIAPYASMMALMVEPEKACSNLEQLAALGFEGVYGFFEAIDYTPSRLPRGQTHALIRSFMVHHQGMGFLSLAYLLLDKPLQKRFESDPLLQATMSLLHERVPKATAVYSNTTELADIRSASAGQETPLRVLHHVNTRTPEVQLLSNGRYHVMISSVGGSYSRWNDLAITRWNEDSTRDNWGTFCYVRDTSNGKYWSTAFQPCLVTSPTYEVIFSEGRAEFRRSDNHLDMHTEIVVSPEDDIELRRTRITNRSRHRRTIDFTSYAEVVLASAAADAMHPAFSKLFVQTEILHDQHAIVCTRRPRSVEEKIPSMFHLISLHGANADNVSYETDRAQFIGRGNTLEAPAAMRVERLSDSQGSVLDPVVAIRYQITLEPEQIATFDVVTGVAENRDQCLALIDKYQDQHLADRVIGLSWTHSQIVLRQLNITEADAQLYGRMANSVIYMNPLLRADASVLSRNHRGQSGLWGYAISGDLPIVLLQINQQEHIELVRQLVQAHAYWRSKGLAVDLVIWNEDHATYRQALQEQIMGMISSVIGTHAIERPGGIFVRMAEQISVEDKILFQAVARVILNDHRGSLMDQLNRRDMLELRVPKLLPSRQAHQLSGYQALASKSTEIQVEKLQSFNGLGGFSEDGREYVITTREGQVTPAPWVNVLANPQFGTVISESGQAYTWGENAHEFRLTPWNNDPVCDSSGEAFYIRDEDTGAYWSPTALPCRGRGDYVTRHGFGYSVFTHVEQGIRTELTVFVCIDTAVKYSILRVVNLTEEQRKLSATGYVEWVLGDLRPKSLMHIATEIDTVSGCLLARNPYNTEFPGRKAFFDLDGGNRTVTGDRNEFIGRNGSLQKPAAMERQRLSGKTGPGLDPCAAIQQEFELSPGQERRLVFVLGAIMTDHTNATQFIQQHRGIAAAEQALNKVHDYWRDTLGVVQVNTPDQDLNLLANGWLLYQTIACRLWARSGYYQSGGAFGFRDQLQDSMALVHTRQTLAREQLLLSASHQFIEGDVQHWWHPPIGRGVRTHCSDDYLWLPLAVARYINSSGDLGILDEELHYLEGRLVNQEEDSYYDLPGRSPQTGSLYQHCVKAIEHGLRFGSHGLPLIGSCDWNDGMDKVGHLGKGESVWLAFFLHQVLTKFSAIALARQDNEFSKRCLEQASLLSKNIDDNAWDGAWYRRAYFDDGGALGSAQNAECQIDSISQSWAILSGATDPQRAVQAMQSLDKRLMRRDKQIIQLLDPAFDCSGQNPGYIRGYVPGVRENGGQYTHAAIWTGMAFAKMGDAARAWEAFDMINPIHHGNTPETIARYKVEPYVICADVYAVAPHTGRGGWSWYTGSAGWMYTFMMESLLGLKREGKYLSLTPCVPAGWTSYSLRYQHLSSTYLITVKLRDVAYGQSLLFIDDIAMGNLLIPLMDDQREHTVELNYVQPG</sequence>
<dbReference type="InterPro" id="IPR010383">
    <property type="entry name" value="Glyco_hydrolase_94_b-supersand"/>
</dbReference>
<dbReference type="InterPro" id="IPR037820">
    <property type="entry name" value="GH94N_NdvB"/>
</dbReference>
<dbReference type="InterPro" id="IPR033432">
    <property type="entry name" value="GH94_catalytic"/>
</dbReference>
<dbReference type="Gene3D" id="1.50.10.140">
    <property type="match status" value="2"/>
</dbReference>
<keyword evidence="3" id="KW-1133">Transmembrane helix</keyword>
<dbReference type="SUPFAM" id="SSF74650">
    <property type="entry name" value="Galactose mutarotase-like"/>
    <property type="match status" value="2"/>
</dbReference>
<dbReference type="InterPro" id="IPR008928">
    <property type="entry name" value="6-hairpin_glycosidase_sf"/>
</dbReference>
<dbReference type="Pfam" id="PF10091">
    <property type="entry name" value="Glycoamylase"/>
    <property type="match status" value="1"/>
</dbReference>
<dbReference type="Proteomes" id="UP000247792">
    <property type="component" value="Unassembled WGS sequence"/>
</dbReference>
<dbReference type="EMBL" id="QJKB01000003">
    <property type="protein sequence ID" value="PXX44043.1"/>
    <property type="molecule type" value="Genomic_DNA"/>
</dbReference>
<keyword evidence="3" id="KW-0812">Transmembrane</keyword>
<dbReference type="InterPro" id="IPR012341">
    <property type="entry name" value="6hp_glycosidase-like_sf"/>
</dbReference>
<dbReference type="SUPFAM" id="SSF48208">
    <property type="entry name" value="Six-hairpin glycosidases"/>
    <property type="match status" value="1"/>
</dbReference>
<feature type="transmembrane region" description="Helical" evidence="3">
    <location>
        <begin position="969"/>
        <end position="986"/>
    </location>
</feature>
<keyword evidence="2" id="KW-0808">Transferase</keyword>
<evidence type="ECO:0000313" key="7">
    <source>
        <dbReference type="EMBL" id="PXX44043.1"/>
    </source>
</evidence>
<dbReference type="Gene3D" id="1.50.10.10">
    <property type="match status" value="1"/>
</dbReference>
<dbReference type="InterPro" id="IPR037824">
    <property type="entry name" value="GH94N_2_NdvB"/>
</dbReference>
<reference evidence="7 8" key="1">
    <citation type="submission" date="2018-05" db="EMBL/GenBank/DDBJ databases">
        <title>Genomic Encyclopedia of Type Strains, Phase IV (KMG-IV): sequencing the most valuable type-strain genomes for metagenomic binning, comparative biology and taxonomic classification.</title>
        <authorList>
            <person name="Goeker M."/>
        </authorList>
    </citation>
    <scope>NUCLEOTIDE SEQUENCE [LARGE SCALE GENOMIC DNA]</scope>
    <source>
        <strain evidence="7 8">DSM 19792</strain>
    </source>
</reference>
<organism evidence="7 8">
    <name type="scientific">Undibacterium pigrum</name>
    <dbReference type="NCBI Taxonomy" id="401470"/>
    <lineage>
        <taxon>Bacteria</taxon>
        <taxon>Pseudomonadati</taxon>
        <taxon>Pseudomonadota</taxon>
        <taxon>Betaproteobacteria</taxon>
        <taxon>Burkholderiales</taxon>
        <taxon>Oxalobacteraceae</taxon>
        <taxon>Undibacterium</taxon>
    </lineage>
</organism>
<feature type="transmembrane region" description="Helical" evidence="3">
    <location>
        <begin position="462"/>
        <end position="491"/>
    </location>
</feature>
<proteinExistence type="predicted"/>
<keyword evidence="8" id="KW-1185">Reference proteome</keyword>
<dbReference type="GO" id="GO:0016757">
    <property type="term" value="F:glycosyltransferase activity"/>
    <property type="evidence" value="ECO:0007669"/>
    <property type="project" value="UniProtKB-KW"/>
</dbReference>
<dbReference type="Gene3D" id="2.60.420.10">
    <property type="entry name" value="Maltose phosphorylase, domain 3"/>
    <property type="match status" value="1"/>
</dbReference>
<dbReference type="Pfam" id="PF06165">
    <property type="entry name" value="GH94_b-supersand"/>
    <property type="match status" value="2"/>
</dbReference>
<dbReference type="Pfam" id="PF17167">
    <property type="entry name" value="Glyco_hydro_94"/>
    <property type="match status" value="1"/>
</dbReference>
<feature type="domain" description="Glycosyl hydrolase 94 supersandwich" evidence="4">
    <location>
        <begin position="1627"/>
        <end position="1904"/>
    </location>
</feature>
<dbReference type="GO" id="GO:0030246">
    <property type="term" value="F:carbohydrate binding"/>
    <property type="evidence" value="ECO:0007669"/>
    <property type="project" value="InterPro"/>
</dbReference>
<dbReference type="GO" id="GO:0005975">
    <property type="term" value="P:carbohydrate metabolic process"/>
    <property type="evidence" value="ECO:0007669"/>
    <property type="project" value="InterPro"/>
</dbReference>
<dbReference type="SMART" id="SM01068">
    <property type="entry name" value="CBM_X"/>
    <property type="match status" value="2"/>
</dbReference>
<evidence type="ECO:0000259" key="5">
    <source>
        <dbReference type="Pfam" id="PF10091"/>
    </source>
</evidence>
<evidence type="ECO:0000256" key="3">
    <source>
        <dbReference type="SAM" id="Phobius"/>
    </source>
</evidence>
<dbReference type="PANTHER" id="PTHR37469">
    <property type="entry name" value="CELLOBIONIC ACID PHOSPHORYLASE-RELATED"/>
    <property type="match status" value="1"/>
</dbReference>
<feature type="transmembrane region" description="Helical" evidence="3">
    <location>
        <begin position="431"/>
        <end position="450"/>
    </location>
</feature>
<dbReference type="InterPro" id="IPR052047">
    <property type="entry name" value="GH94_Enzymes"/>
</dbReference>
<feature type="domain" description="Glycoamylase-like" evidence="5">
    <location>
        <begin position="1380"/>
        <end position="1587"/>
    </location>
</feature>
<dbReference type="InterPro" id="IPR037018">
    <property type="entry name" value="GH65_N"/>
</dbReference>
<feature type="domain" description="Glycosyl hydrolase 94 supersandwich" evidence="4">
    <location>
        <begin position="2137"/>
        <end position="2406"/>
    </location>
</feature>
<dbReference type="InterPro" id="IPR019282">
    <property type="entry name" value="Glycoamylase-like_cons_dom"/>
</dbReference>
<feature type="transmembrane region" description="Helical" evidence="3">
    <location>
        <begin position="846"/>
        <end position="863"/>
    </location>
</feature>